<dbReference type="AlphaFoldDB" id="A0AAD9IGC3"/>
<dbReference type="GO" id="GO:0006511">
    <property type="term" value="P:ubiquitin-dependent protein catabolic process"/>
    <property type="evidence" value="ECO:0007669"/>
    <property type="project" value="InterPro"/>
</dbReference>
<organism evidence="6 7">
    <name type="scientific">Prototheca wickerhamii</name>
    <dbReference type="NCBI Taxonomy" id="3111"/>
    <lineage>
        <taxon>Eukaryota</taxon>
        <taxon>Viridiplantae</taxon>
        <taxon>Chlorophyta</taxon>
        <taxon>core chlorophytes</taxon>
        <taxon>Trebouxiophyceae</taxon>
        <taxon>Chlorellales</taxon>
        <taxon>Chlorellaceae</taxon>
        <taxon>Prototheca</taxon>
    </lineage>
</organism>
<dbReference type="InterPro" id="IPR055417">
    <property type="entry name" value="UFD1_N1"/>
</dbReference>
<gene>
    <name evidence="6" type="ORF">QBZ16_001765</name>
</gene>
<comment type="caution">
    <text evidence="6">The sequence shown here is derived from an EMBL/GenBank/DDBJ whole genome shotgun (WGS) entry which is preliminary data.</text>
</comment>
<protein>
    <recommendedName>
        <fullName evidence="8">UFD1-like protein</fullName>
    </recommendedName>
</protein>
<evidence type="ECO:0000256" key="3">
    <source>
        <dbReference type="SAM" id="MobiDB-lite"/>
    </source>
</evidence>
<feature type="region of interest" description="Disordered" evidence="3">
    <location>
        <begin position="182"/>
        <end position="203"/>
    </location>
</feature>
<evidence type="ECO:0000256" key="1">
    <source>
        <dbReference type="ARBA" id="ARBA00006043"/>
    </source>
</evidence>
<dbReference type="Pfam" id="PF24842">
    <property type="entry name" value="UFD1_N2"/>
    <property type="match status" value="1"/>
</dbReference>
<evidence type="ECO:0008006" key="8">
    <source>
        <dbReference type="Google" id="ProtNLM"/>
    </source>
</evidence>
<feature type="region of interest" description="Disordered" evidence="3">
    <location>
        <begin position="219"/>
        <end position="265"/>
    </location>
</feature>
<dbReference type="Gene3D" id="3.10.330.10">
    <property type="match status" value="1"/>
</dbReference>
<keyword evidence="2" id="KW-0833">Ubl conjugation pathway</keyword>
<feature type="domain" description="Ubiquitin fusion degradation protein UFD1 N-terminal subdomain 2" evidence="5">
    <location>
        <begin position="111"/>
        <end position="177"/>
    </location>
</feature>
<evidence type="ECO:0000313" key="7">
    <source>
        <dbReference type="Proteomes" id="UP001255856"/>
    </source>
</evidence>
<dbReference type="PANTHER" id="PTHR12555">
    <property type="entry name" value="UBIQUITIN FUSION DEGRADATON PROTEIN 1"/>
    <property type="match status" value="1"/>
</dbReference>
<name>A0AAD9IGC3_PROWI</name>
<dbReference type="Proteomes" id="UP001255856">
    <property type="component" value="Unassembled WGS sequence"/>
</dbReference>
<dbReference type="GO" id="GO:0031593">
    <property type="term" value="F:polyubiquitin modification-dependent protein binding"/>
    <property type="evidence" value="ECO:0007669"/>
    <property type="project" value="TreeGrafter"/>
</dbReference>
<keyword evidence="7" id="KW-1185">Reference proteome</keyword>
<dbReference type="InterPro" id="IPR055418">
    <property type="entry name" value="UFD1_N2"/>
</dbReference>
<dbReference type="PANTHER" id="PTHR12555:SF13">
    <property type="entry name" value="UBIQUITIN RECOGNITION FACTOR IN ER-ASSOCIATED DEGRADATION PROTEIN 1"/>
    <property type="match status" value="1"/>
</dbReference>
<accession>A0AAD9IGC3</accession>
<sequence length="265" mass="28798">MFGGFFGSVFPSGRFEASYRCYPVSFIDRSAAENGDKIFLPPSALERLSQLHIDYPMLFNLEARESGRSTHCGVLEFIADEGMVYMPYWMMQNLLLEEGAVVRLSSVTLPKGTFVKLQPHSSDFLDITNPRAVLERTLRGFTFGDTIPIHYNNKKFFIDIIEAKPSDAISVVETDCSPVPIPVPGSTPASGPPAEQAYSGPKKAGKLMYRDRLAAKFAAEKRAGSGAAAAPQPPPPSAPSETKEGDVEAAPGFKAFQGKGRSLKD</sequence>
<evidence type="ECO:0000256" key="2">
    <source>
        <dbReference type="ARBA" id="ARBA00022786"/>
    </source>
</evidence>
<dbReference type="Pfam" id="PF03152">
    <property type="entry name" value="UFD1_N1"/>
    <property type="match status" value="1"/>
</dbReference>
<dbReference type="FunFam" id="2.40.40.50:FF:000001">
    <property type="entry name" value="Ubiquitin fusion degradation protein 1 homolog"/>
    <property type="match status" value="1"/>
</dbReference>
<evidence type="ECO:0000259" key="5">
    <source>
        <dbReference type="Pfam" id="PF24842"/>
    </source>
</evidence>
<comment type="similarity">
    <text evidence="1">Belongs to the UFD1 family.</text>
</comment>
<reference evidence="6" key="1">
    <citation type="submission" date="2021-01" db="EMBL/GenBank/DDBJ databases">
        <authorList>
            <person name="Eckstrom K.M.E."/>
        </authorList>
    </citation>
    <scope>NUCLEOTIDE SEQUENCE</scope>
    <source>
        <strain evidence="6">UVCC 0001</strain>
    </source>
</reference>
<dbReference type="InterPro" id="IPR042299">
    <property type="entry name" value="Ufd1-like_Nn"/>
</dbReference>
<dbReference type="GO" id="GO:0034098">
    <property type="term" value="C:VCP-NPL4-UFD1 AAA ATPase complex"/>
    <property type="evidence" value="ECO:0007669"/>
    <property type="project" value="TreeGrafter"/>
</dbReference>
<dbReference type="EMBL" id="JASFZW010000014">
    <property type="protein sequence ID" value="KAK2075657.1"/>
    <property type="molecule type" value="Genomic_DNA"/>
</dbReference>
<dbReference type="GO" id="GO:0036503">
    <property type="term" value="P:ERAD pathway"/>
    <property type="evidence" value="ECO:0007669"/>
    <property type="project" value="TreeGrafter"/>
</dbReference>
<dbReference type="InterPro" id="IPR004854">
    <property type="entry name" value="Ufd1-like"/>
</dbReference>
<feature type="domain" description="Ubiquitin fusion degradation protein UFD1 N-terminal subdomain 1" evidence="4">
    <location>
        <begin position="15"/>
        <end position="110"/>
    </location>
</feature>
<evidence type="ECO:0000259" key="4">
    <source>
        <dbReference type="Pfam" id="PF03152"/>
    </source>
</evidence>
<dbReference type="Gene3D" id="2.40.40.50">
    <property type="entry name" value="Ubiquitin fusion degradation protein UFD1, N-terminal domain"/>
    <property type="match status" value="1"/>
</dbReference>
<evidence type="ECO:0000313" key="6">
    <source>
        <dbReference type="EMBL" id="KAK2075657.1"/>
    </source>
</evidence>
<proteinExistence type="inferred from homology"/>